<dbReference type="GO" id="GO:0052689">
    <property type="term" value="F:carboxylic ester hydrolase activity"/>
    <property type="evidence" value="ECO:0007669"/>
    <property type="project" value="UniProtKB-KW"/>
</dbReference>
<dbReference type="Proteomes" id="UP000246005">
    <property type="component" value="Unassembled WGS sequence"/>
</dbReference>
<proteinExistence type="inferred from homology"/>
<keyword evidence="7" id="KW-1015">Disulfide bond</keyword>
<feature type="signal peptide" evidence="8">
    <location>
        <begin position="1"/>
        <end position="24"/>
    </location>
</feature>
<keyword evidence="6" id="KW-0106">Calcium</keyword>
<name>A0A316HRH3_9PSEU</name>
<comment type="caution">
    <text evidence="9">The sequence shown here is derived from an EMBL/GenBank/DDBJ whole genome shotgun (WGS) entry which is preliminary data.</text>
</comment>
<protein>
    <submittedName>
        <fullName evidence="9">Feruloyl esterase</fullName>
    </submittedName>
</protein>
<evidence type="ECO:0000313" key="9">
    <source>
        <dbReference type="EMBL" id="PWK80898.1"/>
    </source>
</evidence>
<keyword evidence="4 8" id="KW-0732">Signal</keyword>
<dbReference type="PANTHER" id="PTHR33938:SF15">
    <property type="entry name" value="FERULOYL ESTERASE B-RELATED"/>
    <property type="match status" value="1"/>
</dbReference>
<accession>A0A316HRH3</accession>
<dbReference type="EMBL" id="QGHB01000021">
    <property type="protein sequence ID" value="PWK80898.1"/>
    <property type="molecule type" value="Genomic_DNA"/>
</dbReference>
<gene>
    <name evidence="9" type="ORF">C8D88_12168</name>
</gene>
<keyword evidence="3" id="KW-0479">Metal-binding</keyword>
<reference evidence="9 10" key="1">
    <citation type="submission" date="2018-05" db="EMBL/GenBank/DDBJ databases">
        <title>Genomic Encyclopedia of Type Strains, Phase IV (KMG-IV): sequencing the most valuable type-strain genomes for metagenomic binning, comparative biology and taxonomic classification.</title>
        <authorList>
            <person name="Goeker M."/>
        </authorList>
    </citation>
    <scope>NUCLEOTIDE SEQUENCE [LARGE SCALE GENOMIC DNA]</scope>
    <source>
        <strain evidence="9 10">DSM 45480</strain>
    </source>
</reference>
<dbReference type="InterPro" id="IPR011118">
    <property type="entry name" value="Tannase/feruloyl_esterase"/>
</dbReference>
<evidence type="ECO:0000313" key="10">
    <source>
        <dbReference type="Proteomes" id="UP000246005"/>
    </source>
</evidence>
<dbReference type="Pfam" id="PF07519">
    <property type="entry name" value="Tannase"/>
    <property type="match status" value="1"/>
</dbReference>
<dbReference type="SUPFAM" id="SSF53474">
    <property type="entry name" value="alpha/beta-Hydrolases"/>
    <property type="match status" value="1"/>
</dbReference>
<sequence length="523" mass="56741">MHRRFLLAGLALALVAAGISPAAASESAETTVRPVRSCADLVRSYDVPDARTRVASAVVVPATATDPEHCAVKGTIEPNIGFELKLPTTTYRGRYLQYGCGGFCGAVMFFGQVFPECGPAFGDAAVAATDDGHEAPPEYVFDTKWAANNQQARDDYFFRAPHALSKVSKRIISVFYGAEPRKSYFSGCSNGGREALLLAQRYPHDFDGIIAGAPAFTYTGLIGYQAWLARNVIPQDKIVLLHGAVMKACDGLDGLVDGQLEDPRLCKFDPGSLAGQLTPDEIERARRLYAGPADHGVRLYPGGQAYGSELSWSSWIHPSPQFGEAIAAGLADNALKHLVYPIGKPHSSLATFEFTVREFRRLVPETVKANAMSLDLREFRRSGGKLIIWHGAGDQAIPVEGTLDYWQRLTGGRTPDWARLFVVPSIWHCQGGDTLTDFDPFKELVSWVEGGQAPHRVIASGRNAAGNVVRTRPVFPYPLRAKYDGSGSVDDAANFVAAPGFGFSDRIRWAGEDLYHRPGPVAP</sequence>
<evidence type="ECO:0000256" key="8">
    <source>
        <dbReference type="SAM" id="SignalP"/>
    </source>
</evidence>
<keyword evidence="5" id="KW-0378">Hydrolase</keyword>
<evidence type="ECO:0000256" key="6">
    <source>
        <dbReference type="ARBA" id="ARBA00022837"/>
    </source>
</evidence>
<dbReference type="PANTHER" id="PTHR33938">
    <property type="entry name" value="FERULOYL ESTERASE B-RELATED"/>
    <property type="match status" value="1"/>
</dbReference>
<evidence type="ECO:0000256" key="2">
    <source>
        <dbReference type="ARBA" id="ARBA00022487"/>
    </source>
</evidence>
<dbReference type="Gene3D" id="3.40.50.1820">
    <property type="entry name" value="alpha/beta hydrolase"/>
    <property type="match status" value="1"/>
</dbReference>
<dbReference type="GO" id="GO:0046872">
    <property type="term" value="F:metal ion binding"/>
    <property type="evidence" value="ECO:0007669"/>
    <property type="project" value="UniProtKB-KW"/>
</dbReference>
<evidence type="ECO:0000256" key="7">
    <source>
        <dbReference type="ARBA" id="ARBA00023157"/>
    </source>
</evidence>
<evidence type="ECO:0000256" key="4">
    <source>
        <dbReference type="ARBA" id="ARBA00022729"/>
    </source>
</evidence>
<dbReference type="InterPro" id="IPR029058">
    <property type="entry name" value="AB_hydrolase_fold"/>
</dbReference>
<dbReference type="RefSeq" id="WP_109641905.1">
    <property type="nucleotide sequence ID" value="NZ_QGHB01000021.1"/>
</dbReference>
<feature type="chain" id="PRO_5016237043" evidence="8">
    <location>
        <begin position="25"/>
        <end position="523"/>
    </location>
</feature>
<organism evidence="9 10">
    <name type="scientific">Lentzea atacamensis</name>
    <dbReference type="NCBI Taxonomy" id="531938"/>
    <lineage>
        <taxon>Bacteria</taxon>
        <taxon>Bacillati</taxon>
        <taxon>Actinomycetota</taxon>
        <taxon>Actinomycetes</taxon>
        <taxon>Pseudonocardiales</taxon>
        <taxon>Pseudonocardiaceae</taxon>
        <taxon>Lentzea</taxon>
    </lineage>
</organism>
<keyword evidence="2" id="KW-0719">Serine esterase</keyword>
<evidence type="ECO:0000256" key="5">
    <source>
        <dbReference type="ARBA" id="ARBA00022801"/>
    </source>
</evidence>
<dbReference type="AlphaFoldDB" id="A0A316HRH3"/>
<comment type="similarity">
    <text evidence="1">Belongs to the tannase family.</text>
</comment>
<evidence type="ECO:0000256" key="1">
    <source>
        <dbReference type="ARBA" id="ARBA00006249"/>
    </source>
</evidence>
<evidence type="ECO:0000256" key="3">
    <source>
        <dbReference type="ARBA" id="ARBA00022723"/>
    </source>
</evidence>